<dbReference type="AlphaFoldDB" id="A0A9J6AN93"/>
<gene>
    <name evidence="1" type="ORF">H5410_011046</name>
</gene>
<proteinExistence type="predicted"/>
<evidence type="ECO:0000313" key="2">
    <source>
        <dbReference type="Proteomes" id="UP000824120"/>
    </source>
</evidence>
<accession>A0A9J6AN93</accession>
<comment type="caution">
    <text evidence="1">The sequence shown here is derived from an EMBL/GenBank/DDBJ whole genome shotgun (WGS) entry which is preliminary data.</text>
</comment>
<dbReference type="Proteomes" id="UP000824120">
    <property type="component" value="Chromosome 2"/>
</dbReference>
<protein>
    <submittedName>
        <fullName evidence="1">Uncharacterized protein</fullName>
    </submittedName>
</protein>
<dbReference type="EMBL" id="JACXVP010000002">
    <property type="protein sequence ID" value="KAG5625828.1"/>
    <property type="molecule type" value="Genomic_DNA"/>
</dbReference>
<sequence>MGVTNSFRLCGKRRGDTIGDNYMLIHLAPTSENRESEVLLAIIPRFRVLGELSVMKENQKLE</sequence>
<evidence type="ECO:0000313" key="1">
    <source>
        <dbReference type="EMBL" id="KAG5625828.1"/>
    </source>
</evidence>
<reference evidence="1 2" key="1">
    <citation type="submission" date="2020-09" db="EMBL/GenBank/DDBJ databases">
        <title>De no assembly of potato wild relative species, Solanum commersonii.</title>
        <authorList>
            <person name="Cho K."/>
        </authorList>
    </citation>
    <scope>NUCLEOTIDE SEQUENCE [LARGE SCALE GENOMIC DNA]</scope>
    <source>
        <strain evidence="1">LZ3.2</strain>
        <tissue evidence="1">Leaf</tissue>
    </source>
</reference>
<name>A0A9J6AN93_SOLCO</name>
<keyword evidence="2" id="KW-1185">Reference proteome</keyword>
<organism evidence="1 2">
    <name type="scientific">Solanum commersonii</name>
    <name type="common">Commerson's wild potato</name>
    <name type="synonym">Commerson's nightshade</name>
    <dbReference type="NCBI Taxonomy" id="4109"/>
    <lineage>
        <taxon>Eukaryota</taxon>
        <taxon>Viridiplantae</taxon>
        <taxon>Streptophyta</taxon>
        <taxon>Embryophyta</taxon>
        <taxon>Tracheophyta</taxon>
        <taxon>Spermatophyta</taxon>
        <taxon>Magnoliopsida</taxon>
        <taxon>eudicotyledons</taxon>
        <taxon>Gunneridae</taxon>
        <taxon>Pentapetalae</taxon>
        <taxon>asterids</taxon>
        <taxon>lamiids</taxon>
        <taxon>Solanales</taxon>
        <taxon>Solanaceae</taxon>
        <taxon>Solanoideae</taxon>
        <taxon>Solaneae</taxon>
        <taxon>Solanum</taxon>
    </lineage>
</organism>
<feature type="non-terminal residue" evidence="1">
    <location>
        <position position="62"/>
    </location>
</feature>